<keyword evidence="1" id="KW-0732">Signal</keyword>
<feature type="chain" id="PRO_5039526883" description="VWFA domain-containing protein" evidence="1">
    <location>
        <begin position="27"/>
        <end position="157"/>
    </location>
</feature>
<dbReference type="PROSITE" id="PS50234">
    <property type="entry name" value="VWFA"/>
    <property type="match status" value="1"/>
</dbReference>
<organism evidence="3 4">
    <name type="scientific">Rhipicephalus sanguineus</name>
    <name type="common">Brown dog tick</name>
    <name type="synonym">Ixodes sanguineus</name>
    <dbReference type="NCBI Taxonomy" id="34632"/>
    <lineage>
        <taxon>Eukaryota</taxon>
        <taxon>Metazoa</taxon>
        <taxon>Ecdysozoa</taxon>
        <taxon>Arthropoda</taxon>
        <taxon>Chelicerata</taxon>
        <taxon>Arachnida</taxon>
        <taxon>Acari</taxon>
        <taxon>Parasitiformes</taxon>
        <taxon>Ixodida</taxon>
        <taxon>Ixodoidea</taxon>
        <taxon>Ixodidae</taxon>
        <taxon>Rhipicephalinae</taxon>
        <taxon>Rhipicephalus</taxon>
        <taxon>Rhipicephalus</taxon>
    </lineage>
</organism>
<dbReference type="SUPFAM" id="SSF53300">
    <property type="entry name" value="vWA-like"/>
    <property type="match status" value="1"/>
</dbReference>
<dbReference type="InterPro" id="IPR036465">
    <property type="entry name" value="vWFA_dom_sf"/>
</dbReference>
<dbReference type="Proteomes" id="UP000821837">
    <property type="component" value="Unassembled WGS sequence"/>
</dbReference>
<protein>
    <recommendedName>
        <fullName evidence="2">VWFA domain-containing protein</fullName>
    </recommendedName>
</protein>
<dbReference type="PANTHER" id="PTHR24020">
    <property type="entry name" value="COLLAGEN ALPHA"/>
    <property type="match status" value="1"/>
</dbReference>
<evidence type="ECO:0000256" key="1">
    <source>
        <dbReference type="SAM" id="SignalP"/>
    </source>
</evidence>
<dbReference type="AlphaFoldDB" id="A0A9D4Q6T2"/>
<sequence length="157" mass="17244">MCGPRRSSPLGAQRLLVSVLLALSLATRSVVRCLQLTEDLQRFVTTLERYARTRNDIVFVLDESGSIGEDNFPAEVEFTQLTARLLTVSPDFSRVAVVTYGSNNMLHFNHISQGGSSMCGFLSEIEKIGYRGGSTRTKHALEYADTLLQGGRSGANR</sequence>
<dbReference type="Pfam" id="PF00092">
    <property type="entry name" value="VWA"/>
    <property type="match status" value="1"/>
</dbReference>
<accession>A0A9D4Q6T2</accession>
<dbReference type="OrthoDB" id="6515930at2759"/>
<comment type="caution">
    <text evidence="3">The sequence shown here is derived from an EMBL/GenBank/DDBJ whole genome shotgun (WGS) entry which is preliminary data.</text>
</comment>
<evidence type="ECO:0000259" key="2">
    <source>
        <dbReference type="PROSITE" id="PS50234"/>
    </source>
</evidence>
<name>A0A9D4Q6T2_RHISA</name>
<dbReference type="InterPro" id="IPR002035">
    <property type="entry name" value="VWF_A"/>
</dbReference>
<evidence type="ECO:0000313" key="4">
    <source>
        <dbReference type="Proteomes" id="UP000821837"/>
    </source>
</evidence>
<dbReference type="GO" id="GO:0032991">
    <property type="term" value="C:protein-containing complex"/>
    <property type="evidence" value="ECO:0007669"/>
    <property type="project" value="UniProtKB-ARBA"/>
</dbReference>
<dbReference type="PRINTS" id="PR00453">
    <property type="entry name" value="VWFADOMAIN"/>
</dbReference>
<evidence type="ECO:0000313" key="3">
    <source>
        <dbReference type="EMBL" id="KAH7968648.1"/>
    </source>
</evidence>
<feature type="domain" description="VWFA" evidence="2">
    <location>
        <begin position="56"/>
        <end position="157"/>
    </location>
</feature>
<dbReference type="Gene3D" id="3.40.50.410">
    <property type="entry name" value="von Willebrand factor, type A domain"/>
    <property type="match status" value="1"/>
</dbReference>
<gene>
    <name evidence="3" type="ORF">HPB52_010504</name>
</gene>
<dbReference type="InterPro" id="IPR050525">
    <property type="entry name" value="ECM_Assembly_Org"/>
</dbReference>
<reference evidence="3" key="1">
    <citation type="journal article" date="2020" name="Cell">
        <title>Large-Scale Comparative Analyses of Tick Genomes Elucidate Their Genetic Diversity and Vector Capacities.</title>
        <authorList>
            <consortium name="Tick Genome and Microbiome Consortium (TIGMIC)"/>
            <person name="Jia N."/>
            <person name="Wang J."/>
            <person name="Shi W."/>
            <person name="Du L."/>
            <person name="Sun Y."/>
            <person name="Zhan W."/>
            <person name="Jiang J.F."/>
            <person name="Wang Q."/>
            <person name="Zhang B."/>
            <person name="Ji P."/>
            <person name="Bell-Sakyi L."/>
            <person name="Cui X.M."/>
            <person name="Yuan T.T."/>
            <person name="Jiang B.G."/>
            <person name="Yang W.F."/>
            <person name="Lam T.T."/>
            <person name="Chang Q.C."/>
            <person name="Ding S.J."/>
            <person name="Wang X.J."/>
            <person name="Zhu J.G."/>
            <person name="Ruan X.D."/>
            <person name="Zhao L."/>
            <person name="Wei J.T."/>
            <person name="Ye R.Z."/>
            <person name="Que T.C."/>
            <person name="Du C.H."/>
            <person name="Zhou Y.H."/>
            <person name="Cheng J.X."/>
            <person name="Dai P.F."/>
            <person name="Guo W.B."/>
            <person name="Han X.H."/>
            <person name="Huang E.J."/>
            <person name="Li L.F."/>
            <person name="Wei W."/>
            <person name="Gao Y.C."/>
            <person name="Liu J.Z."/>
            <person name="Shao H.Z."/>
            <person name="Wang X."/>
            <person name="Wang C.C."/>
            <person name="Yang T.C."/>
            <person name="Huo Q.B."/>
            <person name="Li W."/>
            <person name="Chen H.Y."/>
            <person name="Chen S.E."/>
            <person name="Zhou L.G."/>
            <person name="Ni X.B."/>
            <person name="Tian J.H."/>
            <person name="Sheng Y."/>
            <person name="Liu T."/>
            <person name="Pan Y.S."/>
            <person name="Xia L.Y."/>
            <person name="Li J."/>
            <person name="Zhao F."/>
            <person name="Cao W.C."/>
        </authorList>
    </citation>
    <scope>NUCLEOTIDE SEQUENCE</scope>
    <source>
        <strain evidence="3">Rsan-2018</strain>
    </source>
</reference>
<dbReference type="PANTHER" id="PTHR24020:SF84">
    <property type="entry name" value="VWFA DOMAIN-CONTAINING PROTEIN"/>
    <property type="match status" value="1"/>
</dbReference>
<proteinExistence type="predicted"/>
<dbReference type="CDD" id="cd01450">
    <property type="entry name" value="vWFA_subfamily_ECM"/>
    <property type="match status" value="1"/>
</dbReference>
<feature type="signal peptide" evidence="1">
    <location>
        <begin position="1"/>
        <end position="26"/>
    </location>
</feature>
<reference evidence="3" key="2">
    <citation type="submission" date="2021-09" db="EMBL/GenBank/DDBJ databases">
        <authorList>
            <person name="Jia N."/>
            <person name="Wang J."/>
            <person name="Shi W."/>
            <person name="Du L."/>
            <person name="Sun Y."/>
            <person name="Zhan W."/>
            <person name="Jiang J."/>
            <person name="Wang Q."/>
            <person name="Zhang B."/>
            <person name="Ji P."/>
            <person name="Sakyi L.B."/>
            <person name="Cui X."/>
            <person name="Yuan T."/>
            <person name="Jiang B."/>
            <person name="Yang W."/>
            <person name="Lam T.T.-Y."/>
            <person name="Chang Q."/>
            <person name="Ding S."/>
            <person name="Wang X."/>
            <person name="Zhu J."/>
            <person name="Ruan X."/>
            <person name="Zhao L."/>
            <person name="Wei J."/>
            <person name="Que T."/>
            <person name="Du C."/>
            <person name="Cheng J."/>
            <person name="Dai P."/>
            <person name="Han X."/>
            <person name="Huang E."/>
            <person name="Gao Y."/>
            <person name="Liu J."/>
            <person name="Shao H."/>
            <person name="Ye R."/>
            <person name="Li L."/>
            <person name="Wei W."/>
            <person name="Wang X."/>
            <person name="Wang C."/>
            <person name="Huo Q."/>
            <person name="Li W."/>
            <person name="Guo W."/>
            <person name="Chen H."/>
            <person name="Chen S."/>
            <person name="Zhou L."/>
            <person name="Zhou L."/>
            <person name="Ni X."/>
            <person name="Tian J."/>
            <person name="Zhou Y."/>
            <person name="Sheng Y."/>
            <person name="Liu T."/>
            <person name="Pan Y."/>
            <person name="Xia L."/>
            <person name="Li J."/>
            <person name="Zhao F."/>
            <person name="Cao W."/>
        </authorList>
    </citation>
    <scope>NUCLEOTIDE SEQUENCE</scope>
    <source>
        <strain evidence="3">Rsan-2018</strain>
        <tissue evidence="3">Larvae</tissue>
    </source>
</reference>
<keyword evidence="4" id="KW-1185">Reference proteome</keyword>
<dbReference type="VEuPathDB" id="VectorBase:RSAN_045012"/>
<dbReference type="EMBL" id="JABSTV010001248">
    <property type="protein sequence ID" value="KAH7968648.1"/>
    <property type="molecule type" value="Genomic_DNA"/>
</dbReference>